<accession>A0A0G1KSW7</accession>
<dbReference type="PANTHER" id="PTHR47618">
    <property type="entry name" value="BIFUNCTIONAL OLIGORIBONUCLEASE AND PAP PHOSPHATASE NRNA"/>
    <property type="match status" value="1"/>
</dbReference>
<dbReference type="PANTHER" id="PTHR47618:SF2">
    <property type="entry name" value="CYCLIC-DI-AMP PHOSPHODIESTERASE GDPP"/>
    <property type="match status" value="1"/>
</dbReference>
<evidence type="ECO:0000259" key="1">
    <source>
        <dbReference type="SMART" id="SM01131"/>
    </source>
</evidence>
<comment type="caution">
    <text evidence="2">The sequence shown here is derived from an EMBL/GenBank/DDBJ whole genome shotgun (WGS) entry which is preliminary data.</text>
</comment>
<dbReference type="Pfam" id="PF02833">
    <property type="entry name" value="DHHA2"/>
    <property type="match status" value="1"/>
</dbReference>
<name>A0A0G1KSW7_9BACT</name>
<organism evidence="2 3">
    <name type="scientific">Candidatus Collierbacteria bacterium GW2011_GWB2_44_22</name>
    <dbReference type="NCBI Taxonomy" id="1618387"/>
    <lineage>
        <taxon>Bacteria</taxon>
        <taxon>Candidatus Collieribacteriota</taxon>
    </lineage>
</organism>
<dbReference type="SMART" id="SM01131">
    <property type="entry name" value="DHHA2"/>
    <property type="match status" value="1"/>
</dbReference>
<dbReference type="InterPro" id="IPR038763">
    <property type="entry name" value="DHH_sf"/>
</dbReference>
<sequence>MIIVTGCHGPDLDGVACMIAYSELLNIQGTVSESVYSGELDLETAFVKDYTNYFPLKQCGDSYPPDSKFVLVDTANPDIIDSSIPVDSITKVFDHRQLVFTNRFSNAELHIELVGSCATLIAEEFQKNDVIPSQNTSIYLYSAIIFSTINFQNAVTTDRDIQAAKWLFSLSGLDENYKNKLFSAKSKISSSNLYEILSQDFSAKTLSETRVGIAQIEMVGISRMEGDLRESLEKALKKLKDDYSLKYIFFNGIDVIEGYSLFVTIDPDSLDIFSSILEIPELEYSHKYSPIVMRKQIWPKVEAYLSTHLQKTPK</sequence>
<dbReference type="InterPro" id="IPR004097">
    <property type="entry name" value="DHHA2"/>
</dbReference>
<dbReference type="Gene3D" id="3.10.310.20">
    <property type="entry name" value="DHHA2 domain"/>
    <property type="match status" value="1"/>
</dbReference>
<reference evidence="2 3" key="1">
    <citation type="journal article" date="2015" name="Nature">
        <title>rRNA introns, odd ribosomes, and small enigmatic genomes across a large radiation of phyla.</title>
        <authorList>
            <person name="Brown C.T."/>
            <person name="Hug L.A."/>
            <person name="Thomas B.C."/>
            <person name="Sharon I."/>
            <person name="Castelle C.J."/>
            <person name="Singh A."/>
            <person name="Wilkins M.J."/>
            <person name="Williams K.H."/>
            <person name="Banfield J.F."/>
        </authorList>
    </citation>
    <scope>NUCLEOTIDE SEQUENCE [LARGE SCALE GENOMIC DNA]</scope>
</reference>
<dbReference type="InterPro" id="IPR038222">
    <property type="entry name" value="DHHA2_dom_sf"/>
</dbReference>
<evidence type="ECO:0000313" key="3">
    <source>
        <dbReference type="Proteomes" id="UP000034006"/>
    </source>
</evidence>
<dbReference type="GO" id="GO:0005737">
    <property type="term" value="C:cytoplasm"/>
    <property type="evidence" value="ECO:0007669"/>
    <property type="project" value="InterPro"/>
</dbReference>
<dbReference type="Gene3D" id="3.90.1640.10">
    <property type="entry name" value="inorganic pyrophosphatase (n-terminal core)"/>
    <property type="match status" value="1"/>
</dbReference>
<protein>
    <submittedName>
        <fullName evidence="2">Putative manganese-dependent inorganic pyrophosphatase</fullName>
    </submittedName>
</protein>
<dbReference type="SUPFAM" id="SSF64182">
    <property type="entry name" value="DHH phosphoesterases"/>
    <property type="match status" value="1"/>
</dbReference>
<proteinExistence type="predicted"/>
<dbReference type="AlphaFoldDB" id="A0A0G1KSW7"/>
<feature type="domain" description="DHHA2" evidence="1">
    <location>
        <begin position="179"/>
        <end position="305"/>
    </location>
</feature>
<dbReference type="Proteomes" id="UP000034006">
    <property type="component" value="Unassembled WGS sequence"/>
</dbReference>
<dbReference type="GO" id="GO:0016462">
    <property type="term" value="F:pyrophosphatase activity"/>
    <property type="evidence" value="ECO:0007669"/>
    <property type="project" value="InterPro"/>
</dbReference>
<evidence type="ECO:0000313" key="2">
    <source>
        <dbReference type="EMBL" id="KKT51009.1"/>
    </source>
</evidence>
<dbReference type="EMBL" id="LCIH01000019">
    <property type="protein sequence ID" value="KKT51009.1"/>
    <property type="molecule type" value="Genomic_DNA"/>
</dbReference>
<dbReference type="InterPro" id="IPR051319">
    <property type="entry name" value="Oligoribo/pAp-PDE_c-di-AMP_PDE"/>
</dbReference>
<dbReference type="STRING" id="1618387.UW44_C0019G0008"/>
<gene>
    <name evidence="2" type="ORF">UW44_C0019G0008</name>
</gene>